<dbReference type="STRING" id="1603606.DSOUD_1191"/>
<proteinExistence type="predicted"/>
<gene>
    <name evidence="1" type="ORF">DSOUD_1191</name>
</gene>
<organism evidence="1 2">
    <name type="scientific">Desulfuromonas soudanensis</name>
    <dbReference type="NCBI Taxonomy" id="1603606"/>
    <lineage>
        <taxon>Bacteria</taxon>
        <taxon>Pseudomonadati</taxon>
        <taxon>Thermodesulfobacteriota</taxon>
        <taxon>Desulfuromonadia</taxon>
        <taxon>Desulfuromonadales</taxon>
        <taxon>Desulfuromonadaceae</taxon>
        <taxon>Desulfuromonas</taxon>
    </lineage>
</organism>
<dbReference type="OrthoDB" id="1687780at2"/>
<protein>
    <recommendedName>
        <fullName evidence="3">SAP domain-containing protein</fullName>
    </recommendedName>
</protein>
<dbReference type="PATRIC" id="fig|1603606.3.peg.1302"/>
<keyword evidence="2" id="KW-1185">Reference proteome</keyword>
<evidence type="ECO:0000313" key="2">
    <source>
        <dbReference type="Proteomes" id="UP000057158"/>
    </source>
</evidence>
<evidence type="ECO:0000313" key="1">
    <source>
        <dbReference type="EMBL" id="ALC15972.1"/>
    </source>
</evidence>
<dbReference type="RefSeq" id="WP_053550126.1">
    <property type="nucleotide sequence ID" value="NZ_CP010802.1"/>
</dbReference>
<dbReference type="AlphaFoldDB" id="A0A0M4D5E4"/>
<sequence length="65" mass="7364">MKIVDVRERAKDLGLSQISRLKKGALIRSIQLAEGNFDCYGSPGRYDCQQFNCCWRQDCLTPNPG</sequence>
<dbReference type="EMBL" id="CP010802">
    <property type="protein sequence ID" value="ALC15972.1"/>
    <property type="molecule type" value="Genomic_DNA"/>
</dbReference>
<accession>A0A0M4D5E4</accession>
<name>A0A0M4D5E4_9BACT</name>
<dbReference type="KEGG" id="des:DSOUD_1191"/>
<dbReference type="Proteomes" id="UP000057158">
    <property type="component" value="Chromosome"/>
</dbReference>
<reference evidence="1 2" key="1">
    <citation type="submission" date="2015-07" db="EMBL/GenBank/DDBJ databases">
        <title>Isolation and Genomic Characterization of a Novel Halophilic Metal-Reducing Deltaproteobacterium from the Deep Subsurface.</title>
        <authorList>
            <person name="Badalamenti J.P."/>
            <person name="Summers Z.M."/>
            <person name="Gralnick J.A."/>
            <person name="Bond D.R."/>
        </authorList>
    </citation>
    <scope>NUCLEOTIDE SEQUENCE [LARGE SCALE GENOMIC DNA]</scope>
    <source>
        <strain evidence="1 2">WTL</strain>
    </source>
</reference>
<evidence type="ECO:0008006" key="3">
    <source>
        <dbReference type="Google" id="ProtNLM"/>
    </source>
</evidence>